<dbReference type="SUPFAM" id="SSF53271">
    <property type="entry name" value="PRTase-like"/>
    <property type="match status" value="1"/>
</dbReference>
<dbReference type="Gene3D" id="3.40.50.300">
    <property type="entry name" value="P-loop containing nucleotide triphosphate hydrolases"/>
    <property type="match status" value="1"/>
</dbReference>
<sequence length="679" mass="75687">MAQNPSFPVKPVVIGIYGLPGSGKTTVLNQLRMTLGEDHFMYFEGSDEIGKLVCGGITSFKMLDDKARHDFRELAISCTKNNCIAHGKTGVITGHFMFWNEGKRSGSTVYTQSDLDTYTHILYLDVPPMEIVKRRLDDPGRDRSHVSINHVQRWVEAEKQMLRDLCNRNNILFCAMTPNMIPKEVERLLYDFSKHDEQHNLSKALNTLDSIPAIKSGTLGRMIVLDADRTLTSQDTGDLFWKKISPLLEYAGGERPKTPAQVVFESPLGYSYDAFRQVTLLHEERLRGDEYDTVCKDIASSVTLDGEFLNFLHLIAQQEHVAAVVVTCGLAQIWKYVLELEGLQEKITVIGGGRISAGFVVTAEVKGALVGHLKDKHHHEVCAFGDSPLDLEMLSRAGKAIVVVGDEASRSVSMETALKKAIENDGLKAKQCLRPSHVSPRLTTEVLPIIELMDPDFMDSLVSECGEATKLKVTSADKLNPKAVKTLMTPMRNSNVQGPRLREAHSDVGWYLANTFLPALIGVEEAAIPHPQRHNTTGYQLWREDKILIVALMRGGEPMAFGVNRAFERAMFMHAYQPIDLQHDHLEDRFAVILVYSVVNSWGTILDFMRHIRDLNKEVPVVVTTGVMQAGCVSGGRLTAALAKYDNLQFITLRISENKYKGTGASDTGNRLFNTLHLL</sequence>
<dbReference type="GO" id="GO:0006564">
    <property type="term" value="P:L-serine biosynthetic process"/>
    <property type="evidence" value="ECO:0007669"/>
    <property type="project" value="TreeGrafter"/>
</dbReference>
<dbReference type="SUPFAM" id="SSF56784">
    <property type="entry name" value="HAD-like"/>
    <property type="match status" value="1"/>
</dbReference>
<accession>A0A5N6IRX3</accession>
<organism evidence="2 3">
    <name type="scientific">Aspergillus minisclerotigenes</name>
    <dbReference type="NCBI Taxonomy" id="656917"/>
    <lineage>
        <taxon>Eukaryota</taxon>
        <taxon>Fungi</taxon>
        <taxon>Dikarya</taxon>
        <taxon>Ascomycota</taxon>
        <taxon>Pezizomycotina</taxon>
        <taxon>Eurotiomycetes</taxon>
        <taxon>Eurotiomycetidae</taxon>
        <taxon>Eurotiales</taxon>
        <taxon>Aspergillaceae</taxon>
        <taxon>Aspergillus</taxon>
        <taxon>Aspergillus subgen. Circumdati</taxon>
    </lineage>
</organism>
<dbReference type="SUPFAM" id="SSF52540">
    <property type="entry name" value="P-loop containing nucleoside triphosphate hydrolases"/>
    <property type="match status" value="1"/>
</dbReference>
<dbReference type="InterPro" id="IPR023214">
    <property type="entry name" value="HAD_sf"/>
</dbReference>
<dbReference type="InterPro" id="IPR050582">
    <property type="entry name" value="HAD-like_SerB"/>
</dbReference>
<gene>
    <name evidence="2" type="ORF">BDV30DRAFT_251517</name>
</gene>
<name>A0A5N6IRX3_9EURO</name>
<dbReference type="AlphaFoldDB" id="A0A5N6IRX3"/>
<keyword evidence="3" id="KW-1185">Reference proteome</keyword>
<dbReference type="Pfam" id="PF14681">
    <property type="entry name" value="UPRTase"/>
    <property type="match status" value="1"/>
</dbReference>
<dbReference type="PANTHER" id="PTHR43344:SF20">
    <property type="entry name" value="URACIL PHOSPHORIBOSYLTRANSFERASE"/>
    <property type="match status" value="1"/>
</dbReference>
<protein>
    <submittedName>
        <fullName evidence="2">Uracil phosphoribosyltransferase-domain-containing protein</fullName>
    </submittedName>
</protein>
<reference evidence="2 3" key="1">
    <citation type="submission" date="2019-04" db="EMBL/GenBank/DDBJ databases">
        <title>Fungal friends and foes A comparative genomics study of 23 Aspergillus species from section Flavi.</title>
        <authorList>
            <consortium name="DOE Joint Genome Institute"/>
            <person name="Kjaerbolling I."/>
            <person name="Vesth T.C."/>
            <person name="Frisvad J.C."/>
            <person name="Nybo J.L."/>
            <person name="Theobald S."/>
            <person name="Kildgaard S."/>
            <person name="Petersen T.I."/>
            <person name="Kuo A."/>
            <person name="Sato A."/>
            <person name="Lyhne E.K."/>
            <person name="Kogle M.E."/>
            <person name="Wiebenga A."/>
            <person name="Kun R.S."/>
            <person name="Lubbers R.J."/>
            <person name="Makela M.R."/>
            <person name="Barry K."/>
            <person name="Chovatia M."/>
            <person name="Clum A."/>
            <person name="Daum C."/>
            <person name="Haridas S."/>
            <person name="He G."/>
            <person name="LaButti K."/>
            <person name="Lipzen A."/>
            <person name="Mondo S."/>
            <person name="Pangilinan J."/>
            <person name="Riley R."/>
            <person name="Salamov A."/>
            <person name="Simmons B.A."/>
            <person name="Magnuson J.K."/>
            <person name="Henrissat B."/>
            <person name="Mortensen U.H."/>
            <person name="Larsen T.O."/>
            <person name="De vries R.P."/>
            <person name="Grigoriev I.V."/>
            <person name="Machida M."/>
            <person name="Baker S.E."/>
            <person name="Andersen M.R."/>
        </authorList>
    </citation>
    <scope>NUCLEOTIDE SEQUENCE [LARGE SCALE GENOMIC DNA]</scope>
    <source>
        <strain evidence="2 3">CBS 117635</strain>
    </source>
</reference>
<feature type="domain" description="Phosphoribosyltransferase" evidence="1">
    <location>
        <begin position="482"/>
        <end position="675"/>
    </location>
</feature>
<dbReference type="InterPro" id="IPR000836">
    <property type="entry name" value="PRTase_dom"/>
</dbReference>
<proteinExistence type="predicted"/>
<dbReference type="EMBL" id="ML732852">
    <property type="protein sequence ID" value="KAB8269148.1"/>
    <property type="molecule type" value="Genomic_DNA"/>
</dbReference>
<dbReference type="GO" id="GO:0016757">
    <property type="term" value="F:glycosyltransferase activity"/>
    <property type="evidence" value="ECO:0007669"/>
    <property type="project" value="UniProtKB-KW"/>
</dbReference>
<dbReference type="InterPro" id="IPR027417">
    <property type="entry name" value="P-loop_NTPase"/>
</dbReference>
<dbReference type="Proteomes" id="UP000326289">
    <property type="component" value="Unassembled WGS sequence"/>
</dbReference>
<keyword evidence="2" id="KW-0328">Glycosyltransferase</keyword>
<dbReference type="GO" id="GO:0000287">
    <property type="term" value="F:magnesium ion binding"/>
    <property type="evidence" value="ECO:0007669"/>
    <property type="project" value="TreeGrafter"/>
</dbReference>
<dbReference type="Pfam" id="PF12710">
    <property type="entry name" value="HAD"/>
    <property type="match status" value="1"/>
</dbReference>
<dbReference type="GO" id="GO:0036424">
    <property type="term" value="F:L-phosphoserine phosphatase activity"/>
    <property type="evidence" value="ECO:0007669"/>
    <property type="project" value="TreeGrafter"/>
</dbReference>
<dbReference type="Gene3D" id="3.40.50.1000">
    <property type="entry name" value="HAD superfamily/HAD-like"/>
    <property type="match status" value="1"/>
</dbReference>
<dbReference type="InterPro" id="IPR029057">
    <property type="entry name" value="PRTase-like"/>
</dbReference>
<evidence type="ECO:0000313" key="2">
    <source>
        <dbReference type="EMBL" id="KAB8269148.1"/>
    </source>
</evidence>
<evidence type="ECO:0000259" key="1">
    <source>
        <dbReference type="Pfam" id="PF14681"/>
    </source>
</evidence>
<dbReference type="GO" id="GO:0005737">
    <property type="term" value="C:cytoplasm"/>
    <property type="evidence" value="ECO:0007669"/>
    <property type="project" value="TreeGrafter"/>
</dbReference>
<dbReference type="InterPro" id="IPR036412">
    <property type="entry name" value="HAD-like_sf"/>
</dbReference>
<dbReference type="Gene3D" id="3.40.50.2020">
    <property type="match status" value="1"/>
</dbReference>
<dbReference type="Pfam" id="PF13207">
    <property type="entry name" value="AAA_17"/>
    <property type="match status" value="1"/>
</dbReference>
<dbReference type="PANTHER" id="PTHR43344">
    <property type="entry name" value="PHOSPHOSERINE PHOSPHATASE"/>
    <property type="match status" value="1"/>
</dbReference>
<keyword evidence="2" id="KW-0808">Transferase</keyword>
<evidence type="ECO:0000313" key="3">
    <source>
        <dbReference type="Proteomes" id="UP000326289"/>
    </source>
</evidence>